<sequence length="61" mass="6916">MDLTVTSITALQRLNNCFNGIKENLAEIPVIQSWKGPRQARYASPQGCSEILTFHEKVIQR</sequence>
<dbReference type="Proteomes" id="UP001165960">
    <property type="component" value="Unassembled WGS sequence"/>
</dbReference>
<dbReference type="EMBL" id="QTSX02000226">
    <property type="protein sequence ID" value="KAJ9087605.1"/>
    <property type="molecule type" value="Genomic_DNA"/>
</dbReference>
<accession>A0ACC2UL84</accession>
<proteinExistence type="predicted"/>
<reference evidence="1" key="1">
    <citation type="submission" date="2022-04" db="EMBL/GenBank/DDBJ databases">
        <title>Genome of the entomopathogenic fungus Entomophthora muscae.</title>
        <authorList>
            <person name="Elya C."/>
            <person name="Lovett B.R."/>
            <person name="Lee E."/>
            <person name="Macias A.M."/>
            <person name="Hajek A.E."/>
            <person name="De Bivort B.L."/>
            <person name="Kasson M.T."/>
            <person name="De Fine Licht H.H."/>
            <person name="Stajich J.E."/>
        </authorList>
    </citation>
    <scope>NUCLEOTIDE SEQUENCE</scope>
    <source>
        <strain evidence="1">Berkeley</strain>
    </source>
</reference>
<comment type="caution">
    <text evidence="1">The sequence shown here is derived from an EMBL/GenBank/DDBJ whole genome shotgun (WGS) entry which is preliminary data.</text>
</comment>
<evidence type="ECO:0000313" key="1">
    <source>
        <dbReference type="EMBL" id="KAJ9087605.1"/>
    </source>
</evidence>
<keyword evidence="2" id="KW-1185">Reference proteome</keyword>
<name>A0ACC2UL84_9FUNG</name>
<organism evidence="1 2">
    <name type="scientific">Entomophthora muscae</name>
    <dbReference type="NCBI Taxonomy" id="34485"/>
    <lineage>
        <taxon>Eukaryota</taxon>
        <taxon>Fungi</taxon>
        <taxon>Fungi incertae sedis</taxon>
        <taxon>Zoopagomycota</taxon>
        <taxon>Entomophthoromycotina</taxon>
        <taxon>Entomophthoromycetes</taxon>
        <taxon>Entomophthorales</taxon>
        <taxon>Entomophthoraceae</taxon>
        <taxon>Entomophthora</taxon>
    </lineage>
</organism>
<evidence type="ECO:0000313" key="2">
    <source>
        <dbReference type="Proteomes" id="UP001165960"/>
    </source>
</evidence>
<protein>
    <submittedName>
        <fullName evidence="1">Uncharacterized protein</fullName>
    </submittedName>
</protein>
<gene>
    <name evidence="1" type="ORF">DSO57_1031448</name>
</gene>